<dbReference type="AlphaFoldDB" id="A0A0J8UQF2"/>
<dbReference type="PANTHER" id="PTHR34187:SF1">
    <property type="entry name" value="DUF202 DOMAIN-CONTAINING PROTEIN"/>
    <property type="match status" value="1"/>
</dbReference>
<feature type="transmembrane region" description="Helical" evidence="6">
    <location>
        <begin position="229"/>
        <end position="250"/>
    </location>
</feature>
<organism evidence="8 9">
    <name type="scientific">Coccidioides immitis H538.4</name>
    <dbReference type="NCBI Taxonomy" id="396776"/>
    <lineage>
        <taxon>Eukaryota</taxon>
        <taxon>Fungi</taxon>
        <taxon>Dikarya</taxon>
        <taxon>Ascomycota</taxon>
        <taxon>Pezizomycotina</taxon>
        <taxon>Eurotiomycetes</taxon>
        <taxon>Eurotiomycetidae</taxon>
        <taxon>Onygenales</taxon>
        <taxon>Onygenaceae</taxon>
        <taxon>Coccidioides</taxon>
    </lineage>
</organism>
<evidence type="ECO:0000256" key="1">
    <source>
        <dbReference type="ARBA" id="ARBA00004127"/>
    </source>
</evidence>
<comment type="subcellular location">
    <subcellularLocation>
        <location evidence="1">Endomembrane system</location>
        <topology evidence="1">Multi-pass membrane protein</topology>
    </subcellularLocation>
</comment>
<feature type="compositionally biased region" description="Low complexity" evidence="5">
    <location>
        <begin position="166"/>
        <end position="177"/>
    </location>
</feature>
<keyword evidence="2 6" id="KW-0812">Transmembrane</keyword>
<accession>A0A0J8UQF2</accession>
<evidence type="ECO:0000313" key="8">
    <source>
        <dbReference type="EMBL" id="KMU89773.1"/>
    </source>
</evidence>
<feature type="transmembrane region" description="Helical" evidence="6">
    <location>
        <begin position="309"/>
        <end position="332"/>
    </location>
</feature>
<feature type="transmembrane region" description="Helical" evidence="6">
    <location>
        <begin position="262"/>
        <end position="288"/>
    </location>
</feature>
<dbReference type="Pfam" id="PF02656">
    <property type="entry name" value="DUF202"/>
    <property type="match status" value="1"/>
</dbReference>
<feature type="compositionally biased region" description="Basic and acidic residues" evidence="5">
    <location>
        <begin position="156"/>
        <end position="165"/>
    </location>
</feature>
<dbReference type="STRING" id="396776.A0A0J8UQF2"/>
<name>A0A0J8UQF2_COCIT</name>
<evidence type="ECO:0000256" key="3">
    <source>
        <dbReference type="ARBA" id="ARBA00022989"/>
    </source>
</evidence>
<dbReference type="InterPro" id="IPR052053">
    <property type="entry name" value="IM_YidH-like"/>
</dbReference>
<dbReference type="InterPro" id="IPR003807">
    <property type="entry name" value="DUF202"/>
</dbReference>
<feature type="region of interest" description="Disordered" evidence="5">
    <location>
        <begin position="114"/>
        <end position="144"/>
    </location>
</feature>
<gene>
    <name evidence="8" type="ORF">CIHG_07806</name>
</gene>
<dbReference type="VEuPathDB" id="FungiDB:CIHG_07806"/>
<dbReference type="Proteomes" id="UP000054563">
    <property type="component" value="Unassembled WGS sequence"/>
</dbReference>
<reference evidence="9" key="1">
    <citation type="journal article" date="2010" name="Genome Res.">
        <title>Population genomic sequencing of Coccidioides fungi reveals recent hybridization and transposon control.</title>
        <authorList>
            <person name="Neafsey D.E."/>
            <person name="Barker B.M."/>
            <person name="Sharpton T.J."/>
            <person name="Stajich J.E."/>
            <person name="Park D.J."/>
            <person name="Whiston E."/>
            <person name="Hung C.-Y."/>
            <person name="McMahan C."/>
            <person name="White J."/>
            <person name="Sykes S."/>
            <person name="Heiman D."/>
            <person name="Young S."/>
            <person name="Zeng Q."/>
            <person name="Abouelleil A."/>
            <person name="Aftuck L."/>
            <person name="Bessette D."/>
            <person name="Brown A."/>
            <person name="FitzGerald M."/>
            <person name="Lui A."/>
            <person name="Macdonald J.P."/>
            <person name="Priest M."/>
            <person name="Orbach M.J."/>
            <person name="Galgiani J.N."/>
            <person name="Kirkland T.N."/>
            <person name="Cole G.T."/>
            <person name="Birren B.W."/>
            <person name="Henn M.R."/>
            <person name="Taylor J.W."/>
            <person name="Rounsley S.D."/>
        </authorList>
    </citation>
    <scope>NUCLEOTIDE SEQUENCE [LARGE SCALE GENOMIC DNA]</scope>
    <source>
        <strain evidence="9">H538.4</strain>
    </source>
</reference>
<dbReference type="GO" id="GO:0012505">
    <property type="term" value="C:endomembrane system"/>
    <property type="evidence" value="ECO:0007669"/>
    <property type="project" value="UniProtKB-SubCell"/>
</dbReference>
<feature type="region of interest" description="Disordered" evidence="5">
    <location>
        <begin position="156"/>
        <end position="195"/>
    </location>
</feature>
<dbReference type="eggNOG" id="ENOG502SQUP">
    <property type="taxonomic scope" value="Eukaryota"/>
</dbReference>
<keyword evidence="3 6" id="KW-1133">Transmembrane helix</keyword>
<evidence type="ECO:0000256" key="2">
    <source>
        <dbReference type="ARBA" id="ARBA00022692"/>
    </source>
</evidence>
<evidence type="ECO:0000256" key="5">
    <source>
        <dbReference type="SAM" id="MobiDB-lite"/>
    </source>
</evidence>
<proteinExistence type="predicted"/>
<evidence type="ECO:0000256" key="6">
    <source>
        <dbReference type="SAM" id="Phobius"/>
    </source>
</evidence>
<protein>
    <recommendedName>
        <fullName evidence="7">DUF202 domain-containing protein</fullName>
    </recommendedName>
</protein>
<sequence>MWFRPIARRNAAFLPLRRLNGLDPWFTQKSMGLTNETSRSRIKVGKNSLLERHDGERGSSRQKVCYQIISWINKKAVTVRLTVVTVLRAAWNTYLLPACCKGSAASEPAVIASSSLRARSRVSSPERPSTTATTTTTTGTLTPDLQDAHELSELHEISTHTRRDSSPSTISSGSIRIVTRRSTRSSQLTRSSREPTGRFKHIIKFWRRNVVLSVSQNQNRDHYALERTYLAHMRTSVAFSLLGVLIAQLFRLQHSHIHHPTFGFYTVGVPLACTCQGFAILMALFGAHRFLRQQNALSRGKIHAGGWEVMMAAIFATAIIITLLILVVVISVKRDSV</sequence>
<keyword evidence="4 6" id="KW-0472">Membrane</keyword>
<feature type="domain" description="DUF202" evidence="7">
    <location>
        <begin position="220"/>
        <end position="296"/>
    </location>
</feature>
<feature type="compositionally biased region" description="Low complexity" evidence="5">
    <location>
        <begin position="114"/>
        <end position="123"/>
    </location>
</feature>
<evidence type="ECO:0000313" key="9">
    <source>
        <dbReference type="Proteomes" id="UP000054563"/>
    </source>
</evidence>
<dbReference type="EMBL" id="DS017015">
    <property type="protein sequence ID" value="KMU89773.1"/>
    <property type="molecule type" value="Genomic_DNA"/>
</dbReference>
<evidence type="ECO:0000256" key="4">
    <source>
        <dbReference type="ARBA" id="ARBA00023136"/>
    </source>
</evidence>
<evidence type="ECO:0000259" key="7">
    <source>
        <dbReference type="Pfam" id="PF02656"/>
    </source>
</evidence>
<dbReference type="OrthoDB" id="199599at2759"/>
<feature type="compositionally biased region" description="Low complexity" evidence="5">
    <location>
        <begin position="130"/>
        <end position="142"/>
    </location>
</feature>
<dbReference type="PANTHER" id="PTHR34187">
    <property type="entry name" value="FGR18P"/>
    <property type="match status" value="1"/>
</dbReference>